<sequence length="395" mass="39825">MLSHTVLTALLAALIEARFGQEQIPVDAIQSLQVGDAGEAQTLAGQVPGVLLGGADPCERLQLADQIVTDLGDSNDVIEAAKGLVAAEQNFNNFQADVPTLCDDPTLPATEALRGIIPLVDPDVEGSDVQNANSEASLTTPFNSDGLSVAAISEANGFANFNVAGGNAAGGNGAAGGNAANDAAAADDTASSDDAAADDATAGDTAVANCATAKKRHIRRDSAKFRFAIRGSNGASANAANNQDDSEADDSNANNNNANNNCDNFNANDTDAANDNAAAAGNNAADNAANNNAAAAANGAADFGQCDPSIAFEGGLNGRPADEFTFQAVDPLIAEGQQEALNPNIITNRVCDQLGNVCEANEAAIAACETAQAEIEALGTRDQTTADAFNQALGF</sequence>
<evidence type="ECO:0000256" key="2">
    <source>
        <dbReference type="SAM" id="SignalP"/>
    </source>
</evidence>
<organism evidence="3 4">
    <name type="scientific">Helicocarpus griseus UAMH5409</name>
    <dbReference type="NCBI Taxonomy" id="1447875"/>
    <lineage>
        <taxon>Eukaryota</taxon>
        <taxon>Fungi</taxon>
        <taxon>Dikarya</taxon>
        <taxon>Ascomycota</taxon>
        <taxon>Pezizomycotina</taxon>
        <taxon>Eurotiomycetes</taxon>
        <taxon>Eurotiomycetidae</taxon>
        <taxon>Onygenales</taxon>
        <taxon>Ajellomycetaceae</taxon>
        <taxon>Helicocarpus</taxon>
    </lineage>
</organism>
<feature type="chain" id="PRO_5012880205" description="Circumsporozoite protein" evidence="2">
    <location>
        <begin position="18"/>
        <end position="395"/>
    </location>
</feature>
<keyword evidence="2" id="KW-0732">Signal</keyword>
<feature type="compositionally biased region" description="Low complexity" evidence="1">
    <location>
        <begin position="251"/>
        <end position="269"/>
    </location>
</feature>
<evidence type="ECO:0000313" key="3">
    <source>
        <dbReference type="EMBL" id="PGH18428.1"/>
    </source>
</evidence>
<feature type="compositionally biased region" description="Low complexity" evidence="1">
    <location>
        <begin position="234"/>
        <end position="243"/>
    </location>
</feature>
<keyword evidence="4" id="KW-1185">Reference proteome</keyword>
<gene>
    <name evidence="3" type="ORF">AJ79_00497</name>
</gene>
<accession>A0A2B7YC02</accession>
<protein>
    <recommendedName>
        <fullName evidence="5">Circumsporozoite protein</fullName>
    </recommendedName>
</protein>
<dbReference type="EMBL" id="PDNB01000004">
    <property type="protein sequence ID" value="PGH18428.1"/>
    <property type="molecule type" value="Genomic_DNA"/>
</dbReference>
<reference evidence="3 4" key="1">
    <citation type="submission" date="2017-10" db="EMBL/GenBank/DDBJ databases">
        <title>Comparative genomics in systemic dimorphic fungi from Ajellomycetaceae.</title>
        <authorList>
            <person name="Munoz J.F."/>
            <person name="Mcewen J.G."/>
            <person name="Clay O.K."/>
            <person name="Cuomo C.A."/>
        </authorList>
    </citation>
    <scope>NUCLEOTIDE SEQUENCE [LARGE SCALE GENOMIC DNA]</scope>
    <source>
        <strain evidence="3 4">UAMH5409</strain>
    </source>
</reference>
<dbReference type="AlphaFoldDB" id="A0A2B7YC02"/>
<dbReference type="Proteomes" id="UP000223968">
    <property type="component" value="Unassembled WGS sequence"/>
</dbReference>
<proteinExistence type="predicted"/>
<comment type="caution">
    <text evidence="3">The sequence shown here is derived from an EMBL/GenBank/DDBJ whole genome shotgun (WGS) entry which is preliminary data.</text>
</comment>
<dbReference type="STRING" id="1447875.A0A2B7YC02"/>
<evidence type="ECO:0008006" key="5">
    <source>
        <dbReference type="Google" id="ProtNLM"/>
    </source>
</evidence>
<evidence type="ECO:0000256" key="1">
    <source>
        <dbReference type="SAM" id="MobiDB-lite"/>
    </source>
</evidence>
<name>A0A2B7YC02_9EURO</name>
<feature type="signal peptide" evidence="2">
    <location>
        <begin position="1"/>
        <end position="17"/>
    </location>
</feature>
<evidence type="ECO:0000313" key="4">
    <source>
        <dbReference type="Proteomes" id="UP000223968"/>
    </source>
</evidence>
<dbReference type="OrthoDB" id="2141239at2759"/>
<feature type="region of interest" description="Disordered" evidence="1">
    <location>
        <begin position="234"/>
        <end position="269"/>
    </location>
</feature>